<proteinExistence type="predicted"/>
<dbReference type="SUPFAM" id="SSF53098">
    <property type="entry name" value="Ribonuclease H-like"/>
    <property type="match status" value="1"/>
</dbReference>
<dbReference type="PANTHER" id="PTHR37984">
    <property type="entry name" value="PROTEIN CBG26694"/>
    <property type="match status" value="1"/>
</dbReference>
<feature type="domain" description="Integrase catalytic" evidence="1">
    <location>
        <begin position="6"/>
        <end position="171"/>
    </location>
</feature>
<sequence>MIIPDLPTSPWEKVGMDLFHLKGNNYLVVIDYYSNYPELALLLNMSSKCVITHAKSIFARHDIPQTVVSDNGPCFSSKEWQDFSVQYDLKHVTSSPENAQLNGKAEKGVHILKQLLKKSDPYLALLNYRTSPLECGMAPAEMLMNRKLRATLPSCAKRKGNVKMKQKLKQLKDRQKFYYDRATKHLQPLVRNDVVRIKDDENWSKKATVMQEVAPRSYTVKTNDGQVFRWNRCDLLRTEKEREDLNQCNARSESTALSTTNDCNTDSNYETQIPDNQTFTLRRSTRHIKKPDRLNL</sequence>
<dbReference type="GO" id="GO:0003676">
    <property type="term" value="F:nucleic acid binding"/>
    <property type="evidence" value="ECO:0007669"/>
    <property type="project" value="InterPro"/>
</dbReference>
<dbReference type="Pfam" id="PF00665">
    <property type="entry name" value="rve"/>
    <property type="match status" value="1"/>
</dbReference>
<dbReference type="InterPro" id="IPR012337">
    <property type="entry name" value="RNaseH-like_sf"/>
</dbReference>
<gene>
    <name evidence="2" type="ORF">ROHU_010257</name>
</gene>
<dbReference type="PANTHER" id="PTHR37984:SF5">
    <property type="entry name" value="PROTEIN NYNRIN-LIKE"/>
    <property type="match status" value="1"/>
</dbReference>
<dbReference type="EMBL" id="QBIY01013082">
    <property type="protein sequence ID" value="RXN12172.1"/>
    <property type="molecule type" value="Genomic_DNA"/>
</dbReference>
<evidence type="ECO:0000313" key="2">
    <source>
        <dbReference type="EMBL" id="RXN12172.1"/>
    </source>
</evidence>
<dbReference type="InterPro" id="IPR050951">
    <property type="entry name" value="Retrovirus_Pol_polyprotein"/>
</dbReference>
<dbReference type="Proteomes" id="UP000290572">
    <property type="component" value="Unassembled WGS sequence"/>
</dbReference>
<name>A0A498LXK0_LABRO</name>
<evidence type="ECO:0000313" key="3">
    <source>
        <dbReference type="Proteomes" id="UP000290572"/>
    </source>
</evidence>
<dbReference type="AlphaFoldDB" id="A0A498LXK0"/>
<dbReference type="STRING" id="84645.A0A498LXK0"/>
<dbReference type="PROSITE" id="PS50994">
    <property type="entry name" value="INTEGRASE"/>
    <property type="match status" value="1"/>
</dbReference>
<dbReference type="FunFam" id="3.30.420.10:FF:000063">
    <property type="entry name" value="Retrovirus-related Pol polyprotein from transposon 297-like Protein"/>
    <property type="match status" value="1"/>
</dbReference>
<accession>A0A498LXK0</accession>
<evidence type="ECO:0000259" key="1">
    <source>
        <dbReference type="PROSITE" id="PS50994"/>
    </source>
</evidence>
<dbReference type="GO" id="GO:0015074">
    <property type="term" value="P:DNA integration"/>
    <property type="evidence" value="ECO:0007669"/>
    <property type="project" value="InterPro"/>
</dbReference>
<dbReference type="Gene3D" id="3.30.420.10">
    <property type="entry name" value="Ribonuclease H-like superfamily/Ribonuclease H"/>
    <property type="match status" value="1"/>
</dbReference>
<comment type="caution">
    <text evidence="2">The sequence shown here is derived from an EMBL/GenBank/DDBJ whole genome shotgun (WGS) entry which is preliminary data.</text>
</comment>
<dbReference type="InterPro" id="IPR036397">
    <property type="entry name" value="RNaseH_sf"/>
</dbReference>
<reference evidence="2 3" key="1">
    <citation type="submission" date="2018-03" db="EMBL/GenBank/DDBJ databases">
        <title>Draft genome sequence of Rohu Carp (Labeo rohita).</title>
        <authorList>
            <person name="Das P."/>
            <person name="Kushwaha B."/>
            <person name="Joshi C.G."/>
            <person name="Kumar D."/>
            <person name="Nagpure N.S."/>
            <person name="Sahoo L."/>
            <person name="Das S.P."/>
            <person name="Bit A."/>
            <person name="Patnaik S."/>
            <person name="Meher P.K."/>
            <person name="Jayasankar P."/>
            <person name="Koringa P.G."/>
            <person name="Patel N.V."/>
            <person name="Hinsu A.T."/>
            <person name="Kumar R."/>
            <person name="Pandey M."/>
            <person name="Agarwal S."/>
            <person name="Srivastava S."/>
            <person name="Singh M."/>
            <person name="Iquebal M.A."/>
            <person name="Jaiswal S."/>
            <person name="Angadi U.B."/>
            <person name="Kumar N."/>
            <person name="Raza M."/>
            <person name="Shah T.M."/>
            <person name="Rai A."/>
            <person name="Jena J.K."/>
        </authorList>
    </citation>
    <scope>NUCLEOTIDE SEQUENCE [LARGE SCALE GENOMIC DNA]</scope>
    <source>
        <strain evidence="2">DASCIFA01</strain>
        <tissue evidence="2">Testis</tissue>
    </source>
</reference>
<keyword evidence="3" id="KW-1185">Reference proteome</keyword>
<protein>
    <submittedName>
        <fullName evidence="2">Transposon Ty3-G Gag-Pol poly</fullName>
    </submittedName>
</protein>
<dbReference type="InterPro" id="IPR001584">
    <property type="entry name" value="Integrase_cat-core"/>
</dbReference>
<organism evidence="2 3">
    <name type="scientific">Labeo rohita</name>
    <name type="common">Indian major carp</name>
    <name type="synonym">Cyprinus rohita</name>
    <dbReference type="NCBI Taxonomy" id="84645"/>
    <lineage>
        <taxon>Eukaryota</taxon>
        <taxon>Metazoa</taxon>
        <taxon>Chordata</taxon>
        <taxon>Craniata</taxon>
        <taxon>Vertebrata</taxon>
        <taxon>Euteleostomi</taxon>
        <taxon>Actinopterygii</taxon>
        <taxon>Neopterygii</taxon>
        <taxon>Teleostei</taxon>
        <taxon>Ostariophysi</taxon>
        <taxon>Cypriniformes</taxon>
        <taxon>Cyprinidae</taxon>
        <taxon>Labeoninae</taxon>
        <taxon>Labeonini</taxon>
        <taxon>Labeo</taxon>
    </lineage>
</organism>